<reference evidence="2 4" key="2">
    <citation type="journal article" date="2014" name="BMC Genomics">
        <title>An improved genome release (version Mt4.0) for the model legume Medicago truncatula.</title>
        <authorList>
            <person name="Tang H."/>
            <person name="Krishnakumar V."/>
            <person name="Bidwell S."/>
            <person name="Rosen B."/>
            <person name="Chan A."/>
            <person name="Zhou S."/>
            <person name="Gentzbittel L."/>
            <person name="Childs K.L."/>
            <person name="Yandell M."/>
            <person name="Gundlach H."/>
            <person name="Mayer K.F."/>
            <person name="Schwartz D.C."/>
            <person name="Town C.D."/>
        </authorList>
    </citation>
    <scope>GENOME REANNOTATION</scope>
    <source>
        <strain evidence="3 4">cv. Jemalong A17</strain>
    </source>
</reference>
<organism evidence="2 4">
    <name type="scientific">Medicago truncatula</name>
    <name type="common">Barrel medic</name>
    <name type="synonym">Medicago tribuloides</name>
    <dbReference type="NCBI Taxonomy" id="3880"/>
    <lineage>
        <taxon>Eukaryota</taxon>
        <taxon>Viridiplantae</taxon>
        <taxon>Streptophyta</taxon>
        <taxon>Embryophyta</taxon>
        <taxon>Tracheophyta</taxon>
        <taxon>Spermatophyta</taxon>
        <taxon>Magnoliopsida</taxon>
        <taxon>eudicotyledons</taxon>
        <taxon>Gunneridae</taxon>
        <taxon>Pentapetalae</taxon>
        <taxon>rosids</taxon>
        <taxon>fabids</taxon>
        <taxon>Fabales</taxon>
        <taxon>Fabaceae</taxon>
        <taxon>Papilionoideae</taxon>
        <taxon>50 kb inversion clade</taxon>
        <taxon>NPAAA clade</taxon>
        <taxon>Hologalegina</taxon>
        <taxon>IRL clade</taxon>
        <taxon>Trifolieae</taxon>
        <taxon>Medicago</taxon>
    </lineage>
</organism>
<proteinExistence type="predicted"/>
<gene>
    <name evidence="2" type="ordered locus">MTR_7g008870</name>
</gene>
<dbReference type="GO" id="GO:0051225">
    <property type="term" value="P:spindle assembly"/>
    <property type="evidence" value="ECO:0007669"/>
    <property type="project" value="InterPro"/>
</dbReference>
<keyword evidence="1" id="KW-0732">Signal</keyword>
<evidence type="ECO:0008006" key="5">
    <source>
        <dbReference type="Google" id="ProtNLM"/>
    </source>
</evidence>
<dbReference type="Proteomes" id="UP000002051">
    <property type="component" value="Unassembled WGS sequence"/>
</dbReference>
<feature type="chain" id="PRO_5014573910" description="Transmembrane protein" evidence="1">
    <location>
        <begin position="24"/>
        <end position="91"/>
    </location>
</feature>
<dbReference type="AlphaFoldDB" id="G7KXT4"/>
<dbReference type="GO" id="GO:0070652">
    <property type="term" value="C:HAUS complex"/>
    <property type="evidence" value="ECO:0007669"/>
    <property type="project" value="InterPro"/>
</dbReference>
<dbReference type="STRING" id="3880.G7KXT4"/>
<dbReference type="EnsemblPlants" id="AES77290">
    <property type="protein sequence ID" value="AES77290"/>
    <property type="gene ID" value="MTR_7g008870"/>
</dbReference>
<dbReference type="GO" id="GO:0005876">
    <property type="term" value="C:spindle microtubule"/>
    <property type="evidence" value="ECO:0007669"/>
    <property type="project" value="InterPro"/>
</dbReference>
<dbReference type="HOGENOM" id="CLU_2430456_0_0_1"/>
<sequence length="91" mass="10562">MLSRAWLLIKCILTKCIFLSCFAVTEKWLPELKTGVLNTQQSLEACKYVRGLWEQLVSTVVDWVTVDGQNVVVWYNHVKKLLTSYDQELLL</sequence>
<evidence type="ECO:0000256" key="1">
    <source>
        <dbReference type="SAM" id="SignalP"/>
    </source>
</evidence>
<dbReference type="InterPro" id="IPR044706">
    <property type="entry name" value="AUG5_plant"/>
</dbReference>
<reference evidence="3" key="3">
    <citation type="submission" date="2015-04" db="UniProtKB">
        <authorList>
            <consortium name="EnsemblPlants"/>
        </authorList>
    </citation>
    <scope>IDENTIFICATION</scope>
    <source>
        <strain evidence="3">cv. Jemalong A17</strain>
    </source>
</reference>
<keyword evidence="4" id="KW-1185">Reference proteome</keyword>
<accession>G7KXT4</accession>
<dbReference type="PANTHER" id="PTHR34968">
    <property type="entry name" value="AUGMIN SUBUNIT 5"/>
    <property type="match status" value="1"/>
</dbReference>
<dbReference type="InterPro" id="IPR029131">
    <property type="entry name" value="HAUS5"/>
</dbReference>
<dbReference type="PaxDb" id="3880-AES77290"/>
<reference evidence="2 4" key="1">
    <citation type="journal article" date="2011" name="Nature">
        <title>The Medicago genome provides insight into the evolution of rhizobial symbioses.</title>
        <authorList>
            <person name="Young N.D."/>
            <person name="Debelle F."/>
            <person name="Oldroyd G.E."/>
            <person name="Geurts R."/>
            <person name="Cannon S.B."/>
            <person name="Udvardi M.K."/>
            <person name="Benedito V.A."/>
            <person name="Mayer K.F."/>
            <person name="Gouzy J."/>
            <person name="Schoof H."/>
            <person name="Van de Peer Y."/>
            <person name="Proost S."/>
            <person name="Cook D.R."/>
            <person name="Meyers B.C."/>
            <person name="Spannagl M."/>
            <person name="Cheung F."/>
            <person name="De Mita S."/>
            <person name="Krishnakumar V."/>
            <person name="Gundlach H."/>
            <person name="Zhou S."/>
            <person name="Mudge J."/>
            <person name="Bharti A.K."/>
            <person name="Murray J.D."/>
            <person name="Naoumkina M.A."/>
            <person name="Rosen B."/>
            <person name="Silverstein K.A."/>
            <person name="Tang H."/>
            <person name="Rombauts S."/>
            <person name="Zhao P.X."/>
            <person name="Zhou P."/>
            <person name="Barbe V."/>
            <person name="Bardou P."/>
            <person name="Bechner M."/>
            <person name="Bellec A."/>
            <person name="Berger A."/>
            <person name="Berges H."/>
            <person name="Bidwell S."/>
            <person name="Bisseling T."/>
            <person name="Choisne N."/>
            <person name="Couloux A."/>
            <person name="Denny R."/>
            <person name="Deshpande S."/>
            <person name="Dai X."/>
            <person name="Doyle J.J."/>
            <person name="Dudez A.M."/>
            <person name="Farmer A.D."/>
            <person name="Fouteau S."/>
            <person name="Franken C."/>
            <person name="Gibelin C."/>
            <person name="Gish J."/>
            <person name="Goldstein S."/>
            <person name="Gonzalez A.J."/>
            <person name="Green P.J."/>
            <person name="Hallab A."/>
            <person name="Hartog M."/>
            <person name="Hua A."/>
            <person name="Humphray S.J."/>
            <person name="Jeong D.H."/>
            <person name="Jing Y."/>
            <person name="Jocker A."/>
            <person name="Kenton S.M."/>
            <person name="Kim D.J."/>
            <person name="Klee K."/>
            <person name="Lai H."/>
            <person name="Lang C."/>
            <person name="Lin S."/>
            <person name="Macmil S.L."/>
            <person name="Magdelenat G."/>
            <person name="Matthews L."/>
            <person name="McCorrison J."/>
            <person name="Monaghan E.L."/>
            <person name="Mun J.H."/>
            <person name="Najar F.Z."/>
            <person name="Nicholson C."/>
            <person name="Noirot C."/>
            <person name="O'Bleness M."/>
            <person name="Paule C.R."/>
            <person name="Poulain J."/>
            <person name="Prion F."/>
            <person name="Qin B."/>
            <person name="Qu C."/>
            <person name="Retzel E.F."/>
            <person name="Riddle C."/>
            <person name="Sallet E."/>
            <person name="Samain S."/>
            <person name="Samson N."/>
            <person name="Sanders I."/>
            <person name="Saurat O."/>
            <person name="Scarpelli C."/>
            <person name="Schiex T."/>
            <person name="Segurens B."/>
            <person name="Severin A.J."/>
            <person name="Sherrier D.J."/>
            <person name="Shi R."/>
            <person name="Sims S."/>
            <person name="Singer S.R."/>
            <person name="Sinharoy S."/>
            <person name="Sterck L."/>
            <person name="Viollet A."/>
            <person name="Wang B.B."/>
            <person name="Wang K."/>
            <person name="Wang M."/>
            <person name="Wang X."/>
            <person name="Warfsmann J."/>
            <person name="Weissenbach J."/>
            <person name="White D.D."/>
            <person name="White J.D."/>
            <person name="Wiley G.B."/>
            <person name="Wincker P."/>
            <person name="Xing Y."/>
            <person name="Yang L."/>
            <person name="Yao Z."/>
            <person name="Ying F."/>
            <person name="Zhai J."/>
            <person name="Zhou L."/>
            <person name="Zuber A."/>
            <person name="Denarie J."/>
            <person name="Dixon R.A."/>
            <person name="May G.D."/>
            <person name="Schwartz D.C."/>
            <person name="Rogers J."/>
            <person name="Quetier F."/>
            <person name="Town C.D."/>
            <person name="Roe B.A."/>
        </authorList>
    </citation>
    <scope>NUCLEOTIDE SEQUENCE [LARGE SCALE GENOMIC DNA]</scope>
    <source>
        <strain evidence="2">A17</strain>
        <strain evidence="3 4">cv. Jemalong A17</strain>
    </source>
</reference>
<feature type="signal peptide" evidence="1">
    <location>
        <begin position="1"/>
        <end position="23"/>
    </location>
</feature>
<evidence type="ECO:0000313" key="3">
    <source>
        <dbReference type="EnsemblPlants" id="AES77290"/>
    </source>
</evidence>
<name>G7KXT4_MEDTR</name>
<dbReference type="PANTHER" id="PTHR34968:SF1">
    <property type="entry name" value="AUGMIN SUBUNIT 5"/>
    <property type="match status" value="1"/>
</dbReference>
<protein>
    <recommendedName>
        <fullName evidence="5">Transmembrane protein</fullName>
    </recommendedName>
</protein>
<evidence type="ECO:0000313" key="4">
    <source>
        <dbReference type="Proteomes" id="UP000002051"/>
    </source>
</evidence>
<dbReference type="Pfam" id="PF14817">
    <property type="entry name" value="HAUS5"/>
    <property type="match status" value="1"/>
</dbReference>
<evidence type="ECO:0000313" key="2">
    <source>
        <dbReference type="EMBL" id="AES77290.1"/>
    </source>
</evidence>
<dbReference type="EMBL" id="CM001223">
    <property type="protein sequence ID" value="AES77290.1"/>
    <property type="molecule type" value="Genomic_DNA"/>
</dbReference>